<reference evidence="2 3" key="1">
    <citation type="submission" date="2018-10" db="EMBL/GenBank/DDBJ databases">
        <title>Genomic Encyclopedia of Archaeal and Bacterial Type Strains, Phase II (KMG-II): from individual species to whole genera.</title>
        <authorList>
            <person name="Goeker M."/>
        </authorList>
    </citation>
    <scope>NUCLEOTIDE SEQUENCE [LARGE SCALE GENOMIC DNA]</scope>
    <source>
        <strain evidence="2 3">DSM 19839</strain>
    </source>
</reference>
<dbReference type="OrthoDB" id="1449685at2"/>
<organism evidence="2 3">
    <name type="scientific">Gillisia mitskevichiae</name>
    <dbReference type="NCBI Taxonomy" id="270921"/>
    <lineage>
        <taxon>Bacteria</taxon>
        <taxon>Pseudomonadati</taxon>
        <taxon>Bacteroidota</taxon>
        <taxon>Flavobacteriia</taxon>
        <taxon>Flavobacteriales</taxon>
        <taxon>Flavobacteriaceae</taxon>
        <taxon>Gillisia</taxon>
    </lineage>
</organism>
<dbReference type="AlphaFoldDB" id="A0A495P7J6"/>
<dbReference type="RefSeq" id="WP_121346640.1">
    <property type="nucleotide sequence ID" value="NZ_RBLG01000004.1"/>
</dbReference>
<proteinExistence type="predicted"/>
<keyword evidence="3" id="KW-1185">Reference proteome</keyword>
<dbReference type="EMBL" id="RBLG01000004">
    <property type="protein sequence ID" value="RKS45182.1"/>
    <property type="molecule type" value="Genomic_DNA"/>
</dbReference>
<name>A0A495P7J6_9FLAO</name>
<feature type="domain" description="STAS" evidence="1">
    <location>
        <begin position="11"/>
        <end position="98"/>
    </location>
</feature>
<dbReference type="InterPro" id="IPR036513">
    <property type="entry name" value="STAS_dom_sf"/>
</dbReference>
<gene>
    <name evidence="2" type="ORF">BC962_2858</name>
</gene>
<sequence>MQDTILKEDKLVVVTGKLISENVSEVQENLDKALYQTTKLILDISELKKLDVIGVYMLLILKKKAEMFGKQIVILNKDNEIVSEAVINSGLKNIIDVI</sequence>
<dbReference type="Pfam" id="PF01740">
    <property type="entry name" value="STAS"/>
    <property type="match status" value="1"/>
</dbReference>
<evidence type="ECO:0000313" key="3">
    <source>
        <dbReference type="Proteomes" id="UP000276282"/>
    </source>
</evidence>
<dbReference type="Gene3D" id="3.30.750.24">
    <property type="entry name" value="STAS domain"/>
    <property type="match status" value="1"/>
</dbReference>
<protein>
    <submittedName>
        <fullName evidence="2">STAS domain-containing protein</fullName>
    </submittedName>
</protein>
<evidence type="ECO:0000259" key="1">
    <source>
        <dbReference type="PROSITE" id="PS50801"/>
    </source>
</evidence>
<accession>A0A495P7J6</accession>
<dbReference type="SUPFAM" id="SSF52091">
    <property type="entry name" value="SpoIIaa-like"/>
    <property type="match status" value="1"/>
</dbReference>
<evidence type="ECO:0000313" key="2">
    <source>
        <dbReference type="EMBL" id="RKS45182.1"/>
    </source>
</evidence>
<dbReference type="Proteomes" id="UP000276282">
    <property type="component" value="Unassembled WGS sequence"/>
</dbReference>
<dbReference type="InterPro" id="IPR002645">
    <property type="entry name" value="STAS_dom"/>
</dbReference>
<comment type="caution">
    <text evidence="2">The sequence shown here is derived from an EMBL/GenBank/DDBJ whole genome shotgun (WGS) entry which is preliminary data.</text>
</comment>
<dbReference type="PROSITE" id="PS50801">
    <property type="entry name" value="STAS"/>
    <property type="match status" value="1"/>
</dbReference>